<dbReference type="InterPro" id="IPR005829">
    <property type="entry name" value="Sugar_transporter_CS"/>
</dbReference>
<accession>A0ABW8CJJ3</accession>
<protein>
    <submittedName>
        <fullName evidence="10">MFS transporter</fullName>
    </submittedName>
</protein>
<evidence type="ECO:0000256" key="5">
    <source>
        <dbReference type="ARBA" id="ARBA00022989"/>
    </source>
</evidence>
<keyword evidence="3" id="KW-1003">Cell membrane</keyword>
<dbReference type="Gene3D" id="1.20.1720.10">
    <property type="entry name" value="Multidrug resistance protein D"/>
    <property type="match status" value="1"/>
</dbReference>
<evidence type="ECO:0000256" key="4">
    <source>
        <dbReference type="ARBA" id="ARBA00022692"/>
    </source>
</evidence>
<dbReference type="InterPro" id="IPR020846">
    <property type="entry name" value="MFS_dom"/>
</dbReference>
<feature type="transmembrane region" description="Helical" evidence="8">
    <location>
        <begin position="62"/>
        <end position="81"/>
    </location>
</feature>
<feature type="transmembrane region" description="Helical" evidence="8">
    <location>
        <begin position="155"/>
        <end position="174"/>
    </location>
</feature>
<organism evidence="10 11">
    <name type="scientific">Streptomyces fildesensis</name>
    <dbReference type="NCBI Taxonomy" id="375757"/>
    <lineage>
        <taxon>Bacteria</taxon>
        <taxon>Bacillati</taxon>
        <taxon>Actinomycetota</taxon>
        <taxon>Actinomycetes</taxon>
        <taxon>Kitasatosporales</taxon>
        <taxon>Streptomycetaceae</taxon>
        <taxon>Streptomyces</taxon>
    </lineage>
</organism>
<keyword evidence="2" id="KW-0813">Transport</keyword>
<dbReference type="PROSITE" id="PS50850">
    <property type="entry name" value="MFS"/>
    <property type="match status" value="1"/>
</dbReference>
<evidence type="ECO:0000313" key="11">
    <source>
        <dbReference type="Proteomes" id="UP001614394"/>
    </source>
</evidence>
<dbReference type="Gene3D" id="1.20.1250.20">
    <property type="entry name" value="MFS general substrate transporter like domains"/>
    <property type="match status" value="1"/>
</dbReference>
<feature type="transmembrane region" description="Helical" evidence="8">
    <location>
        <begin position="456"/>
        <end position="479"/>
    </location>
</feature>
<name>A0ABW8CJJ3_9ACTN</name>
<feature type="transmembrane region" description="Helical" evidence="8">
    <location>
        <begin position="245"/>
        <end position="262"/>
    </location>
</feature>
<dbReference type="InterPro" id="IPR004638">
    <property type="entry name" value="EmrB-like"/>
</dbReference>
<feature type="transmembrane region" description="Helical" evidence="8">
    <location>
        <begin position="375"/>
        <end position="397"/>
    </location>
</feature>
<proteinExistence type="predicted"/>
<evidence type="ECO:0000256" key="2">
    <source>
        <dbReference type="ARBA" id="ARBA00022448"/>
    </source>
</evidence>
<evidence type="ECO:0000256" key="3">
    <source>
        <dbReference type="ARBA" id="ARBA00022475"/>
    </source>
</evidence>
<evidence type="ECO:0000256" key="1">
    <source>
        <dbReference type="ARBA" id="ARBA00004651"/>
    </source>
</evidence>
<feature type="transmembrane region" description="Helical" evidence="8">
    <location>
        <begin position="215"/>
        <end position="233"/>
    </location>
</feature>
<evidence type="ECO:0000256" key="7">
    <source>
        <dbReference type="ARBA" id="ARBA00023251"/>
    </source>
</evidence>
<keyword evidence="4 8" id="KW-0812">Transmembrane</keyword>
<evidence type="ECO:0000256" key="6">
    <source>
        <dbReference type="ARBA" id="ARBA00023136"/>
    </source>
</evidence>
<feature type="transmembrane region" description="Helical" evidence="8">
    <location>
        <begin position="20"/>
        <end position="42"/>
    </location>
</feature>
<evidence type="ECO:0000259" key="9">
    <source>
        <dbReference type="PROSITE" id="PS50850"/>
    </source>
</evidence>
<dbReference type="InterPro" id="IPR011701">
    <property type="entry name" value="MFS"/>
</dbReference>
<keyword evidence="5 8" id="KW-1133">Transmembrane helix</keyword>
<feature type="domain" description="Major facilitator superfamily (MFS) profile" evidence="9">
    <location>
        <begin position="27"/>
        <end position="480"/>
    </location>
</feature>
<evidence type="ECO:0000256" key="8">
    <source>
        <dbReference type="SAM" id="Phobius"/>
    </source>
</evidence>
<dbReference type="PANTHER" id="PTHR42718">
    <property type="entry name" value="MAJOR FACILITATOR SUPERFAMILY MULTIDRUG TRANSPORTER MFSC"/>
    <property type="match status" value="1"/>
</dbReference>
<dbReference type="NCBIfam" id="TIGR00711">
    <property type="entry name" value="efflux_EmrB"/>
    <property type="match status" value="1"/>
</dbReference>
<keyword evidence="6 8" id="KW-0472">Membrane</keyword>
<gene>
    <name evidence="10" type="ORF">ACIGXA_39645</name>
</gene>
<feature type="transmembrane region" description="Helical" evidence="8">
    <location>
        <begin position="93"/>
        <end position="112"/>
    </location>
</feature>
<feature type="transmembrane region" description="Helical" evidence="8">
    <location>
        <begin position="342"/>
        <end position="363"/>
    </location>
</feature>
<comment type="caution">
    <text evidence="10">The sequence shown here is derived from an EMBL/GenBank/DDBJ whole genome shotgun (WGS) entry which is preliminary data.</text>
</comment>
<dbReference type="PRINTS" id="PR01036">
    <property type="entry name" value="TCRTETB"/>
</dbReference>
<feature type="transmembrane region" description="Helical" evidence="8">
    <location>
        <begin position="283"/>
        <end position="302"/>
    </location>
</feature>
<dbReference type="InterPro" id="IPR036259">
    <property type="entry name" value="MFS_trans_sf"/>
</dbReference>
<dbReference type="Proteomes" id="UP001614394">
    <property type="component" value="Unassembled WGS sequence"/>
</dbReference>
<evidence type="ECO:0000313" key="10">
    <source>
        <dbReference type="EMBL" id="MFI9106629.1"/>
    </source>
</evidence>
<dbReference type="EMBL" id="JBITYG010000020">
    <property type="protein sequence ID" value="MFI9106629.1"/>
    <property type="molecule type" value="Genomic_DNA"/>
</dbReference>
<comment type="subcellular location">
    <subcellularLocation>
        <location evidence="1">Cell membrane</location>
        <topology evidence="1">Multi-pass membrane protein</topology>
    </subcellularLocation>
</comment>
<dbReference type="PROSITE" id="PS00216">
    <property type="entry name" value="SUGAR_TRANSPORT_1"/>
    <property type="match status" value="1"/>
</dbReference>
<reference evidence="10 11" key="1">
    <citation type="submission" date="2024-10" db="EMBL/GenBank/DDBJ databases">
        <title>The Natural Products Discovery Center: Release of the First 8490 Sequenced Strains for Exploring Actinobacteria Biosynthetic Diversity.</title>
        <authorList>
            <person name="Kalkreuter E."/>
            <person name="Kautsar S.A."/>
            <person name="Yang D."/>
            <person name="Bader C.D."/>
            <person name="Teijaro C.N."/>
            <person name="Fluegel L."/>
            <person name="Davis C.M."/>
            <person name="Simpson J.R."/>
            <person name="Lauterbach L."/>
            <person name="Steele A.D."/>
            <person name="Gui C."/>
            <person name="Meng S."/>
            <person name="Li G."/>
            <person name="Viehrig K."/>
            <person name="Ye F."/>
            <person name="Su P."/>
            <person name="Kiefer A.F."/>
            <person name="Nichols A."/>
            <person name="Cepeda A.J."/>
            <person name="Yan W."/>
            <person name="Fan B."/>
            <person name="Jiang Y."/>
            <person name="Adhikari A."/>
            <person name="Zheng C.-J."/>
            <person name="Schuster L."/>
            <person name="Cowan T.M."/>
            <person name="Smanski M.J."/>
            <person name="Chevrette M.G."/>
            <person name="De Carvalho L.P.S."/>
            <person name="Shen B."/>
        </authorList>
    </citation>
    <scope>NUCLEOTIDE SEQUENCE [LARGE SCALE GENOMIC DNA]</scope>
    <source>
        <strain evidence="10 11">NPDC053399</strain>
    </source>
</reference>
<dbReference type="SUPFAM" id="SSF103473">
    <property type="entry name" value="MFS general substrate transporter"/>
    <property type="match status" value="1"/>
</dbReference>
<keyword evidence="11" id="KW-1185">Reference proteome</keyword>
<dbReference type="PANTHER" id="PTHR42718:SF46">
    <property type="entry name" value="BLR6921 PROTEIN"/>
    <property type="match status" value="1"/>
</dbReference>
<feature type="transmembrane region" description="Helical" evidence="8">
    <location>
        <begin position="118"/>
        <end position="143"/>
    </location>
</feature>
<sequence>MADMSELAERKWQSSRRQRAAAPAWAVLAAVCAGQFLVVLDVSVVNVALPSIRTGLGLHEAGLQWVINAYALTFAGFLLLGGRAADLFGRKRVFLAGLLLFAVASLAGGIATEPWLLIAARAVQGVGAALLSPTTLTILTAAFPPGPARTRAIGTWSAVGAAGGASGGLIGGLLTNYLSWRWVLLVNVPIGVLVLIAAVLWLPESRGGTVRRLDVPGAVLVTAGMATLAYGIAQTASHGWTGPDSLVPLLGGLAVLAGFLAVQARTREPLMPLGLFRIRSVSSANSVLLVTSAGSFAMWYFLTLYMQNVLHYSPLRAGLCFLPHTLSIILGSKLAPRLMGRWGVRTVGALGGLLMAGGMVWQSRLTPDGTFAGTILAPGLMMALGGGLLLTPVATAATTGADPSDQGLVSGLLNTSRTLGGALGLTVLATVAASHIGSRTAAGDTTEQALASGYSAAFLVASGVVLLGTLMIVLLPAGARRAGR</sequence>
<feature type="transmembrane region" description="Helical" evidence="8">
    <location>
        <begin position="314"/>
        <end position="335"/>
    </location>
</feature>
<keyword evidence="7" id="KW-0046">Antibiotic resistance</keyword>
<dbReference type="CDD" id="cd17321">
    <property type="entry name" value="MFS_MMR_MDR_like"/>
    <property type="match status" value="1"/>
</dbReference>
<dbReference type="RefSeq" id="WP_399658279.1">
    <property type="nucleotide sequence ID" value="NZ_JBITYG010000020.1"/>
</dbReference>
<feature type="transmembrane region" description="Helical" evidence="8">
    <location>
        <begin position="180"/>
        <end position="203"/>
    </location>
</feature>
<dbReference type="Pfam" id="PF07690">
    <property type="entry name" value="MFS_1"/>
    <property type="match status" value="1"/>
</dbReference>
<feature type="transmembrane region" description="Helical" evidence="8">
    <location>
        <begin position="418"/>
        <end position="436"/>
    </location>
</feature>